<comment type="caution">
    <text evidence="4">The sequence shown here is derived from an EMBL/GenBank/DDBJ whole genome shotgun (WGS) entry which is preliminary data.</text>
</comment>
<feature type="region of interest" description="Disordered" evidence="2">
    <location>
        <begin position="619"/>
        <end position="652"/>
    </location>
</feature>
<accession>A0AAV0H821</accession>
<name>A0AAV0H821_9ROSI</name>
<dbReference type="PANTHER" id="PTHR46992">
    <property type="entry name" value="GYF DOMAIN-CONTAINING PROTEIN"/>
    <property type="match status" value="1"/>
</dbReference>
<dbReference type="InterPro" id="IPR035445">
    <property type="entry name" value="GYF-like_dom_sf"/>
</dbReference>
<protein>
    <recommendedName>
        <fullName evidence="3">GYF domain-containing protein</fullName>
    </recommendedName>
</protein>
<feature type="compositionally biased region" description="Basic and acidic residues" evidence="2">
    <location>
        <begin position="90"/>
        <end position="126"/>
    </location>
</feature>
<reference evidence="4" key="1">
    <citation type="submission" date="2022-08" db="EMBL/GenBank/DDBJ databases">
        <authorList>
            <person name="Gutierrez-Valencia J."/>
        </authorList>
    </citation>
    <scope>NUCLEOTIDE SEQUENCE</scope>
</reference>
<dbReference type="Proteomes" id="UP001154282">
    <property type="component" value="Unassembled WGS sequence"/>
</dbReference>
<dbReference type="SUPFAM" id="SSF55277">
    <property type="entry name" value="GYF domain"/>
    <property type="match status" value="1"/>
</dbReference>
<feature type="compositionally biased region" description="Basic and acidic residues" evidence="2">
    <location>
        <begin position="629"/>
        <end position="652"/>
    </location>
</feature>
<feature type="compositionally biased region" description="Polar residues" evidence="2">
    <location>
        <begin position="678"/>
        <end position="697"/>
    </location>
</feature>
<feature type="coiled-coil region" evidence="1">
    <location>
        <begin position="848"/>
        <end position="878"/>
    </location>
</feature>
<dbReference type="Gene3D" id="3.30.1490.40">
    <property type="match status" value="1"/>
</dbReference>
<feature type="region of interest" description="Disordered" evidence="2">
    <location>
        <begin position="80"/>
        <end position="276"/>
    </location>
</feature>
<dbReference type="Pfam" id="PF02213">
    <property type="entry name" value="GYF"/>
    <property type="match status" value="1"/>
</dbReference>
<dbReference type="PANTHER" id="PTHR46992:SF4">
    <property type="entry name" value="GYF DOMAIN-CONTAINING PROTEIN"/>
    <property type="match status" value="1"/>
</dbReference>
<feature type="compositionally biased region" description="Basic and acidic residues" evidence="2">
    <location>
        <begin position="189"/>
        <end position="216"/>
    </location>
</feature>
<feature type="compositionally biased region" description="Basic and acidic residues" evidence="2">
    <location>
        <begin position="228"/>
        <end position="239"/>
    </location>
</feature>
<keyword evidence="1" id="KW-0175">Coiled coil</keyword>
<evidence type="ECO:0000313" key="5">
    <source>
        <dbReference type="Proteomes" id="UP001154282"/>
    </source>
</evidence>
<evidence type="ECO:0000256" key="1">
    <source>
        <dbReference type="SAM" id="Coils"/>
    </source>
</evidence>
<feature type="compositionally biased region" description="Basic and acidic residues" evidence="2">
    <location>
        <begin position="140"/>
        <end position="152"/>
    </location>
</feature>
<dbReference type="EMBL" id="CAMGYJ010000002">
    <property type="protein sequence ID" value="CAI0381347.1"/>
    <property type="molecule type" value="Genomic_DNA"/>
</dbReference>
<evidence type="ECO:0000313" key="4">
    <source>
        <dbReference type="EMBL" id="CAI0381347.1"/>
    </source>
</evidence>
<feature type="region of interest" description="Disordered" evidence="2">
    <location>
        <begin position="667"/>
        <end position="706"/>
    </location>
</feature>
<gene>
    <name evidence="4" type="ORF">LITE_LOCUS3111</name>
</gene>
<feature type="domain" description="GYF" evidence="3">
    <location>
        <begin position="533"/>
        <end position="584"/>
    </location>
</feature>
<organism evidence="4 5">
    <name type="scientific">Linum tenue</name>
    <dbReference type="NCBI Taxonomy" id="586396"/>
    <lineage>
        <taxon>Eukaryota</taxon>
        <taxon>Viridiplantae</taxon>
        <taxon>Streptophyta</taxon>
        <taxon>Embryophyta</taxon>
        <taxon>Tracheophyta</taxon>
        <taxon>Spermatophyta</taxon>
        <taxon>Magnoliopsida</taxon>
        <taxon>eudicotyledons</taxon>
        <taxon>Gunneridae</taxon>
        <taxon>Pentapetalae</taxon>
        <taxon>rosids</taxon>
        <taxon>fabids</taxon>
        <taxon>Malpighiales</taxon>
        <taxon>Linaceae</taxon>
        <taxon>Linum</taxon>
    </lineage>
</organism>
<sequence>MDGRKLDLPNVDLPSSKPPADHSPNPRVEALGGSGEDKVLGGLQFDSKDQMVMDSSIPLSPQWLYTKPSESKMDLRSPSYVSLGAANDPGQKDTWRLDGSEDKKDWRRIASENETSRRWREEERETGLLGARRDRRKVVDRRADVVAREPAESRSVLPSSERRHDAGNRMAAAHEAPRRENNKWSSRWGPEDKDKEIRIEKKPDLEKEREKDDTTHVDNQASTGSIRIAEREAAESRDKWRPRHRMELHSSSPSSYRAAPGFGPERARMEGSSTGFAVGRGRSSAVGRSLPIAASPPTASYNTESIIGKPAILTASFCYPRGKLLDIYRRQKLDPSFGSMPANMEEFPPITEVSCTEPLAFVTPCGEELAVLADILKGKVTSSEVAYNSSSTGKSNKNSSVGLDEYSSEGKFGLENSLLTNDSSDTVRDSSLGHENYVLLSSDQDKGGNRQEVEGRGAADSFMADSLRNNGVNGVNSASSYELKNHVNVDQHNGFVEEGNPILPDDPSSLFPLPSSEKNMGMNGEQSSTPLEELYFCYIDPHGDTQGPFLGADIVMWFEEGYFGTDLPVRLADAPEGTPFQNLGEVLPQLQHKEPYSQSFMEPQSINLANGISEASLLTEENDGQSSSEHTRTRISDTDILSKRPPPDEQSFHDLSVQDEEIVFPGRPGSAGIPPVPSSGSLRVSVTGSNSNPSLANEYTDPGLPKQNDTTTLHPFGLLWSELEGSHARPPLTTDVQRTASFASLSDPTPEKWSNPYRQDSLPSPNLFHDSIVNNRQLPHFEQEHNQVDLAEQLISRQIQQQQQSRLSPHSLLNESLMEHGPTQNLVHHHQQQLMGHSNPDVEHLLALQLQQQRQHQLQQQQHQLQLQQQQKLLQERQISQARQVIVEQLLHGQVPDPVRANNILEQVILEQQLLLEMQQQRGGQHPSSRHFHPSMQQEQQRDLFELLSRAQHGQIQNLEQQFLLRQEQIQARQLAEEQQLLESMWPINENDQFRRSLAANQRTNHSSGLSPFDIYQRQQQMQRQEEQQLNNHLDRTLSFQDRLRQGLFDTAGGGPFERSMSMPHGGASGMNMDAVMMNAIGGHPQNPHHHPGVADDWMESQIQQLQINKKREAAEAKMAAAAQDRSRLWMSDNGMNEDKSRQLLMELLHQKSSHQDAVHMNDTRSFDRTSDLPYNMGGPSHEATLNSSFPIGSYGPSNPRDTADFITGDDQFANTGGRRFLMNEAPPQVGFSDRSMMRGSSILDVQDGSMAEQARFGGGAGDRIDTPITALSRNSSIGFYDDKVGQKGCFSDEIHMNQLTAGQKGQENFMLRRPPSSRSSSSHEGISDLVSESSLRGKGGLPPIDGLSSTNHGSENIVKKDNMMFRRTSSYGDGGEVSEPSFIDMLKSNAKKGPEVAAMQQQQGIGGGGGAVVPSEGMMEGGQGGKGGGKKKGKKGRQIDPALLGFKVTSNRIMMGEIHRLDD</sequence>
<feature type="compositionally biased region" description="Low complexity" evidence="2">
    <location>
        <begin position="1313"/>
        <end position="1323"/>
    </location>
</feature>
<feature type="region of interest" description="Disordered" evidence="2">
    <location>
        <begin position="1302"/>
        <end position="1362"/>
    </location>
</feature>
<dbReference type="CDD" id="cd00072">
    <property type="entry name" value="GYF"/>
    <property type="match status" value="1"/>
</dbReference>
<dbReference type="InterPro" id="IPR003169">
    <property type="entry name" value="GYF"/>
</dbReference>
<evidence type="ECO:0000259" key="3">
    <source>
        <dbReference type="PROSITE" id="PS50829"/>
    </source>
</evidence>
<dbReference type="SMART" id="SM00444">
    <property type="entry name" value="GYF"/>
    <property type="match status" value="1"/>
</dbReference>
<proteinExistence type="predicted"/>
<keyword evidence="5" id="KW-1185">Reference proteome</keyword>
<feature type="region of interest" description="Disordered" evidence="2">
    <location>
        <begin position="1"/>
        <end position="37"/>
    </location>
</feature>
<dbReference type="PROSITE" id="PS50829">
    <property type="entry name" value="GYF"/>
    <property type="match status" value="1"/>
</dbReference>
<feature type="region of interest" description="Disordered" evidence="2">
    <location>
        <begin position="919"/>
        <end position="941"/>
    </location>
</feature>
<evidence type="ECO:0000256" key="2">
    <source>
        <dbReference type="SAM" id="MobiDB-lite"/>
    </source>
</evidence>